<dbReference type="KEGG" id="tpol:Mal48_40810"/>
<dbReference type="AlphaFoldDB" id="A0A517QT47"/>
<dbReference type="EMBL" id="CP036267">
    <property type="protein sequence ID" value="QDT34809.1"/>
    <property type="molecule type" value="Genomic_DNA"/>
</dbReference>
<dbReference type="Pfam" id="PF07394">
    <property type="entry name" value="DUF1501"/>
    <property type="match status" value="1"/>
</dbReference>
<dbReference type="InterPro" id="IPR017850">
    <property type="entry name" value="Alkaline_phosphatase_core_sf"/>
</dbReference>
<reference evidence="1 2" key="1">
    <citation type="submission" date="2019-02" db="EMBL/GenBank/DDBJ databases">
        <title>Deep-cultivation of Planctomycetes and their phenomic and genomic characterization uncovers novel biology.</title>
        <authorList>
            <person name="Wiegand S."/>
            <person name="Jogler M."/>
            <person name="Boedeker C."/>
            <person name="Pinto D."/>
            <person name="Vollmers J."/>
            <person name="Rivas-Marin E."/>
            <person name="Kohn T."/>
            <person name="Peeters S.H."/>
            <person name="Heuer A."/>
            <person name="Rast P."/>
            <person name="Oberbeckmann S."/>
            <person name="Bunk B."/>
            <person name="Jeske O."/>
            <person name="Meyerdierks A."/>
            <person name="Storesund J.E."/>
            <person name="Kallscheuer N."/>
            <person name="Luecker S."/>
            <person name="Lage O.M."/>
            <person name="Pohl T."/>
            <person name="Merkel B.J."/>
            <person name="Hornburger P."/>
            <person name="Mueller R.-W."/>
            <person name="Bruemmer F."/>
            <person name="Labrenz M."/>
            <person name="Spormann A.M."/>
            <person name="Op den Camp H."/>
            <person name="Overmann J."/>
            <person name="Amann R."/>
            <person name="Jetten M.S.M."/>
            <person name="Mascher T."/>
            <person name="Medema M.H."/>
            <person name="Devos D.P."/>
            <person name="Kaster A.-K."/>
            <person name="Ovreas L."/>
            <person name="Rohde M."/>
            <person name="Galperin M.Y."/>
            <person name="Jogler C."/>
        </authorList>
    </citation>
    <scope>NUCLEOTIDE SEQUENCE [LARGE SCALE GENOMIC DNA]</scope>
    <source>
        <strain evidence="1 2">Mal48</strain>
    </source>
</reference>
<dbReference type="OrthoDB" id="127333at2"/>
<dbReference type="InterPro" id="IPR010869">
    <property type="entry name" value="DUF1501"/>
</dbReference>
<accession>A0A517QT47</accession>
<organism evidence="1 2">
    <name type="scientific">Thalassoglobus polymorphus</name>
    <dbReference type="NCBI Taxonomy" id="2527994"/>
    <lineage>
        <taxon>Bacteria</taxon>
        <taxon>Pseudomonadati</taxon>
        <taxon>Planctomycetota</taxon>
        <taxon>Planctomycetia</taxon>
        <taxon>Planctomycetales</taxon>
        <taxon>Planctomycetaceae</taxon>
        <taxon>Thalassoglobus</taxon>
    </lineage>
</organism>
<dbReference type="Gene3D" id="3.40.720.10">
    <property type="entry name" value="Alkaline Phosphatase, subunit A"/>
    <property type="match status" value="1"/>
</dbReference>
<evidence type="ECO:0000313" key="2">
    <source>
        <dbReference type="Proteomes" id="UP000315724"/>
    </source>
</evidence>
<dbReference type="SUPFAM" id="SSF53649">
    <property type="entry name" value="Alkaline phosphatase-like"/>
    <property type="match status" value="1"/>
</dbReference>
<sequence>MKCNYSCGSDDHQMARRQFLGTLTGGFVVGGLGTFTHGEAAEHLRANQMRVLTVFLSGGVSQLETWDPKPKTDTGGPFRAIPTAVPGIHISELLPHTAQHMDKLSLIRSINTKNGDHGKGKYQMLHGRNRMPGIDNPHLGAVLAKGLERPNSGLPGFIRVQAGGRGNDSAYLGPRYSSIGVNGAPPPNSARVASLSAEIDKSRQDLRRRANSRFMSTRRTAETDAYTQTYEQALQLMEKRDVFDVNLEPAKEHERYGTKVDFGRQCLIARRLLENDVPFVQISHTNYDTHNENFNFHLEQMGEFDRPFSTLISDLHERGLMKSTLVVVMSEFGRTPRINARYGRDHWGSAWSICLGGAKVQPGAVIGKTNENGTQVIDREVDHGHLFHTYLSAVGLESTSHFNIAGREVPLADPSRSAISELIS</sequence>
<keyword evidence="2" id="KW-1185">Reference proteome</keyword>
<gene>
    <name evidence="1" type="ORF">Mal48_40810</name>
</gene>
<dbReference type="PANTHER" id="PTHR43737:SF1">
    <property type="entry name" value="DUF1501 DOMAIN-CONTAINING PROTEIN"/>
    <property type="match status" value="1"/>
</dbReference>
<name>A0A517QT47_9PLAN</name>
<dbReference type="PANTHER" id="PTHR43737">
    <property type="entry name" value="BLL7424 PROTEIN"/>
    <property type="match status" value="1"/>
</dbReference>
<dbReference type="Proteomes" id="UP000315724">
    <property type="component" value="Chromosome"/>
</dbReference>
<evidence type="ECO:0008006" key="3">
    <source>
        <dbReference type="Google" id="ProtNLM"/>
    </source>
</evidence>
<proteinExistence type="predicted"/>
<evidence type="ECO:0000313" key="1">
    <source>
        <dbReference type="EMBL" id="QDT34809.1"/>
    </source>
</evidence>
<protein>
    <recommendedName>
        <fullName evidence="3">DUF1501 domain-containing protein</fullName>
    </recommendedName>
</protein>